<feature type="compositionally biased region" description="Low complexity" evidence="8">
    <location>
        <begin position="923"/>
        <end position="935"/>
    </location>
</feature>
<dbReference type="Pfam" id="PF07700">
    <property type="entry name" value="HNOB"/>
    <property type="match status" value="1"/>
</dbReference>
<dbReference type="GO" id="GO:0019934">
    <property type="term" value="P:cGMP-mediated signaling"/>
    <property type="evidence" value="ECO:0007669"/>
    <property type="project" value="TreeGrafter"/>
</dbReference>
<feature type="compositionally biased region" description="Basic and acidic residues" evidence="8">
    <location>
        <begin position="943"/>
        <end position="959"/>
    </location>
</feature>
<organism evidence="9 10">
    <name type="scientific">Owenia fusiformis</name>
    <name type="common">Polychaete worm</name>
    <dbReference type="NCBI Taxonomy" id="6347"/>
    <lineage>
        <taxon>Eukaryota</taxon>
        <taxon>Metazoa</taxon>
        <taxon>Spiralia</taxon>
        <taxon>Lophotrochozoa</taxon>
        <taxon>Annelida</taxon>
        <taxon>Polychaeta</taxon>
        <taxon>Sedentaria</taxon>
        <taxon>Canalipalpata</taxon>
        <taxon>Sabellida</taxon>
        <taxon>Oweniida</taxon>
        <taxon>Oweniidae</taxon>
        <taxon>Owenia</taxon>
    </lineage>
</organism>
<comment type="subcellular location">
    <subcellularLocation>
        <location evidence="1">Cytoplasm</location>
    </subcellularLocation>
</comment>
<evidence type="ECO:0000256" key="4">
    <source>
        <dbReference type="ARBA" id="ARBA00022741"/>
    </source>
</evidence>
<feature type="compositionally biased region" description="Basic and acidic residues" evidence="8">
    <location>
        <begin position="768"/>
        <end position="781"/>
    </location>
</feature>
<protein>
    <recommendedName>
        <fullName evidence="2">guanylate cyclase</fullName>
        <ecNumber evidence="2">4.6.1.2</ecNumber>
    </recommendedName>
</protein>
<dbReference type="SMART" id="SM00044">
    <property type="entry name" value="CYCc"/>
    <property type="match status" value="1"/>
</dbReference>
<gene>
    <name evidence="9" type="ORF">OFUS_LOCUS8201</name>
</gene>
<feature type="compositionally biased region" description="Basic and acidic residues" evidence="8">
    <location>
        <begin position="818"/>
        <end position="827"/>
    </location>
</feature>
<dbReference type="OrthoDB" id="6284203at2759"/>
<dbReference type="Pfam" id="PF07701">
    <property type="entry name" value="HNOBA"/>
    <property type="match status" value="1"/>
</dbReference>
<dbReference type="SUPFAM" id="SSF55073">
    <property type="entry name" value="Nucleotide cyclase"/>
    <property type="match status" value="1"/>
</dbReference>
<proteinExistence type="predicted"/>
<dbReference type="InterPro" id="IPR042463">
    <property type="entry name" value="HNOB_dom_associated_sf"/>
</dbReference>
<dbReference type="Gene3D" id="3.30.450.260">
    <property type="entry name" value="Haem NO binding associated domain"/>
    <property type="match status" value="1"/>
</dbReference>
<dbReference type="PANTHER" id="PTHR45655:SF13">
    <property type="entry name" value="SOLUBLE GUANYLATE CYCLASE GCY-32-RELATED"/>
    <property type="match status" value="1"/>
</dbReference>
<dbReference type="PANTHER" id="PTHR45655">
    <property type="entry name" value="GUANYLATE CYCLASE SOLUBLE SUBUNIT BETA-2"/>
    <property type="match status" value="1"/>
</dbReference>
<dbReference type="EC" id="4.6.1.2" evidence="2"/>
<dbReference type="PROSITE" id="PS50125">
    <property type="entry name" value="GUANYLATE_CYCLASE_2"/>
    <property type="match status" value="1"/>
</dbReference>
<feature type="compositionally biased region" description="Basic and acidic residues" evidence="8">
    <location>
        <begin position="881"/>
        <end position="905"/>
    </location>
</feature>
<dbReference type="GO" id="GO:0008074">
    <property type="term" value="C:guanylate cyclase complex, soluble"/>
    <property type="evidence" value="ECO:0007669"/>
    <property type="project" value="TreeGrafter"/>
</dbReference>
<feature type="non-terminal residue" evidence="9">
    <location>
        <position position="1"/>
    </location>
</feature>
<dbReference type="InterPro" id="IPR029787">
    <property type="entry name" value="Nucleotide_cyclase"/>
</dbReference>
<dbReference type="Gene3D" id="3.90.1520.10">
    <property type="entry name" value="H-NOX domain"/>
    <property type="match status" value="1"/>
</dbReference>
<dbReference type="GO" id="GO:0005525">
    <property type="term" value="F:GTP binding"/>
    <property type="evidence" value="ECO:0007669"/>
    <property type="project" value="UniProtKB-KW"/>
</dbReference>
<evidence type="ECO:0000256" key="7">
    <source>
        <dbReference type="ARBA" id="ARBA00023293"/>
    </source>
</evidence>
<dbReference type="GO" id="GO:0070482">
    <property type="term" value="P:response to oxygen levels"/>
    <property type="evidence" value="ECO:0007669"/>
    <property type="project" value="TreeGrafter"/>
</dbReference>
<dbReference type="InterPro" id="IPR011645">
    <property type="entry name" value="HNOB_dom_associated"/>
</dbReference>
<dbReference type="FunFam" id="3.30.450.260:FF:000002">
    <property type="entry name" value="guanylate cyclase soluble subunit alpha-2"/>
    <property type="match status" value="1"/>
</dbReference>
<feature type="compositionally biased region" description="Basic and acidic residues" evidence="8">
    <location>
        <begin position="431"/>
        <end position="443"/>
    </location>
</feature>
<keyword evidence="6" id="KW-0456">Lyase</keyword>
<dbReference type="GO" id="GO:0020037">
    <property type="term" value="F:heme binding"/>
    <property type="evidence" value="ECO:0007669"/>
    <property type="project" value="InterPro"/>
</dbReference>
<evidence type="ECO:0000256" key="2">
    <source>
        <dbReference type="ARBA" id="ARBA00012202"/>
    </source>
</evidence>
<reference evidence="9" key="1">
    <citation type="submission" date="2022-03" db="EMBL/GenBank/DDBJ databases">
        <authorList>
            <person name="Martin C."/>
        </authorList>
    </citation>
    <scope>NUCLEOTIDE SEQUENCE</scope>
</reference>
<sequence length="959" mass="110034">EQCSRSSQEKYGYFNLIIKRFIIEKFGEEKWNNIINTSKCAKSYDEFAVYDDEVTTKIIKAASNAVDIKRDALLEMVGEYYLDHIMNTGHEKMLRRLGGNLLAFLENLDSLHTYKLSDYPEMNAPSFRCQDDSKEDRITLHYYSFRRGLHPLCQGIIKSVAKMFYKQEIKLEVLSNTLENVGTSKGAREHIVFDIKVMSNKPRPEMPPPTYVAQTQKHGEKNISPQDIDTAAAHAKEQPIQISKGGVLAAKWRASGQIAAIYGGFTPTYPEKMAIDAKTFCNVFPYHVIFDESLHIRGSGISMQQLMPEIRDTGASISTFFKQIYPHHMDFTFENIKKYINTPFHMETKHAKMNDKWGNKPMVILRGQMVHLAQDGYVVYLASPYVRCLQDLEDRKMHISEIAIHDVTRDLLMWEDELRCINPTLRFMSRREQSQVSVPERRKSGGSARGNRGVRRDRGGQEGQGVGGEADVLVDGDGIDQAAYDELLIKYRKCQGDYERERENALRMKYALLPKSVADTMIKSERAPEPGEFKSCTILFCDVVMFSKISKQCKPKKIMDLLTDLHVRYDKICDIHNVIRVETIGDAYMCISGAPDDCKTHAERIANAALGINLTSQEVKSPITYDDDDDGFIKVRIGVHTGTALAGVVGSRIPRYTIMGNTANMASKMESHGLPNRIQISHDVNKLLKRKGFIIIDRGEIEVRGGGKVYTYFLEGNKRKTEEELLGRSRNIEGIKLEDKDRSPSPVPSNDSGGQRRRSVTPRNKVHPRTDDYYNDGESHRLSTSGQMRYSDSPAAPRVNVTSTRDNARSGRSPRPRARQDSDRNYDDNQDVIIVDRRRDDRRVRPNSDSTDRHYGNGRGNMRPVQEEHRTVVRVNENDDGWAHPSDKRRNSPPERHTRVIHEYEDSYPQRGGRYDDRDYDDYPSGRGRPQYHNHGYNDDYDDRSRDRDRDRYYDDRRK</sequence>
<dbReference type="InterPro" id="IPR038158">
    <property type="entry name" value="H-NOX_domain_sf"/>
</dbReference>
<accession>A0A8J1Y1B6</accession>
<dbReference type="Proteomes" id="UP000749559">
    <property type="component" value="Unassembled WGS sequence"/>
</dbReference>
<dbReference type="InterPro" id="IPR011644">
    <property type="entry name" value="Heme_NO-bd"/>
</dbReference>
<evidence type="ECO:0000256" key="8">
    <source>
        <dbReference type="SAM" id="MobiDB-lite"/>
    </source>
</evidence>
<evidence type="ECO:0000256" key="1">
    <source>
        <dbReference type="ARBA" id="ARBA00004496"/>
    </source>
</evidence>
<comment type="caution">
    <text evidence="9">The sequence shown here is derived from an EMBL/GenBank/DDBJ whole genome shotgun (WGS) entry which is preliminary data.</text>
</comment>
<dbReference type="CDD" id="cd07302">
    <property type="entry name" value="CHD"/>
    <property type="match status" value="1"/>
</dbReference>
<keyword evidence="7" id="KW-0141">cGMP biosynthesis</keyword>
<dbReference type="SUPFAM" id="SSF111126">
    <property type="entry name" value="Ligand-binding domain in the NO signalling and Golgi transport"/>
    <property type="match status" value="1"/>
</dbReference>
<dbReference type="EMBL" id="CAIIXF020000004">
    <property type="protein sequence ID" value="CAH1781644.1"/>
    <property type="molecule type" value="Genomic_DNA"/>
</dbReference>
<dbReference type="InterPro" id="IPR024096">
    <property type="entry name" value="NO_sig/Golgi_transp_ligand-bd"/>
</dbReference>
<feature type="region of interest" description="Disordered" evidence="8">
    <location>
        <begin position="431"/>
        <end position="471"/>
    </location>
</feature>
<keyword evidence="10" id="KW-1185">Reference proteome</keyword>
<keyword evidence="5" id="KW-0342">GTP-binding</keyword>
<dbReference type="InterPro" id="IPR001054">
    <property type="entry name" value="A/G_cyclase"/>
</dbReference>
<evidence type="ECO:0000256" key="5">
    <source>
        <dbReference type="ARBA" id="ARBA00023134"/>
    </source>
</evidence>
<name>A0A8J1Y1B6_OWEFU</name>
<evidence type="ECO:0000313" key="9">
    <source>
        <dbReference type="EMBL" id="CAH1781644.1"/>
    </source>
</evidence>
<dbReference type="AlphaFoldDB" id="A0A8J1Y1B6"/>
<dbReference type="GO" id="GO:0004383">
    <property type="term" value="F:guanylate cyclase activity"/>
    <property type="evidence" value="ECO:0007669"/>
    <property type="project" value="UniProtKB-EC"/>
</dbReference>
<keyword evidence="4" id="KW-0547">Nucleotide-binding</keyword>
<evidence type="ECO:0000256" key="3">
    <source>
        <dbReference type="ARBA" id="ARBA00022490"/>
    </source>
</evidence>
<feature type="compositionally biased region" description="Basic and acidic residues" evidence="8">
    <location>
        <begin position="834"/>
        <end position="855"/>
    </location>
</feature>
<feature type="compositionally biased region" description="Basic residues" evidence="8">
    <location>
        <begin position="755"/>
        <end position="767"/>
    </location>
</feature>
<feature type="region of interest" description="Disordered" evidence="8">
    <location>
        <begin position="735"/>
        <end position="959"/>
    </location>
</feature>
<evidence type="ECO:0000256" key="6">
    <source>
        <dbReference type="ARBA" id="ARBA00023239"/>
    </source>
</evidence>
<dbReference type="Pfam" id="PF00211">
    <property type="entry name" value="Guanylate_cyc"/>
    <property type="match status" value="1"/>
</dbReference>
<keyword evidence="3" id="KW-0963">Cytoplasm</keyword>
<dbReference type="Gene3D" id="3.30.70.1230">
    <property type="entry name" value="Nucleotide cyclase"/>
    <property type="match status" value="1"/>
</dbReference>
<evidence type="ECO:0000313" key="10">
    <source>
        <dbReference type="Proteomes" id="UP000749559"/>
    </source>
</evidence>